<evidence type="ECO:0000313" key="1">
    <source>
        <dbReference type="EMBL" id="ARN76136.1"/>
    </source>
</evidence>
<evidence type="ECO:0008006" key="3">
    <source>
        <dbReference type="Google" id="ProtNLM"/>
    </source>
</evidence>
<dbReference type="KEGG" id="osg:BST96_19760"/>
<dbReference type="EMBL" id="CP019343">
    <property type="protein sequence ID" value="ARN76136.1"/>
    <property type="molecule type" value="Genomic_DNA"/>
</dbReference>
<sequence length="134" mass="14941">MQTSLSPQVKNFMANFEPHMSASNVLSTFKDPVFILAAPRSGSSLLFKTLCQAPDIWSIANESHQIYANFPHLAMENSNFDSGALGKKHADKKTATALRALYAASIVNRNNQRFFDLPQKPKNIIFLEKTPETL</sequence>
<dbReference type="RefSeq" id="WP_085760337.1">
    <property type="nucleotide sequence ID" value="NZ_CP019343.1"/>
</dbReference>
<dbReference type="AlphaFoldDB" id="A0A1X9NF26"/>
<dbReference type="SUPFAM" id="SSF52540">
    <property type="entry name" value="P-loop containing nucleoside triphosphate hydrolases"/>
    <property type="match status" value="1"/>
</dbReference>
<accession>A0A1X9NF26</accession>
<gene>
    <name evidence="1" type="ORF">BST96_19760</name>
</gene>
<dbReference type="InterPro" id="IPR027417">
    <property type="entry name" value="P-loop_NTPase"/>
</dbReference>
<protein>
    <recommendedName>
        <fullName evidence="3">Sulfotransferase</fullName>
    </recommendedName>
</protein>
<name>A0A1X9NF26_9GAMM</name>
<reference evidence="1 2" key="1">
    <citation type="submission" date="2016-11" db="EMBL/GenBank/DDBJ databases">
        <title>Trade-off between light-utilization and light-protection in marine flavobacteria.</title>
        <authorList>
            <person name="Kumagai Y."/>
        </authorList>
    </citation>
    <scope>NUCLEOTIDE SEQUENCE [LARGE SCALE GENOMIC DNA]</scope>
    <source>
        <strain evidence="1 2">NBRC 107125</strain>
    </source>
</reference>
<organism evidence="1 2">
    <name type="scientific">Oceanicoccus sagamiensis</name>
    <dbReference type="NCBI Taxonomy" id="716816"/>
    <lineage>
        <taxon>Bacteria</taxon>
        <taxon>Pseudomonadati</taxon>
        <taxon>Pseudomonadota</taxon>
        <taxon>Gammaproteobacteria</taxon>
        <taxon>Cellvibrionales</taxon>
        <taxon>Spongiibacteraceae</taxon>
        <taxon>Oceanicoccus</taxon>
    </lineage>
</organism>
<proteinExistence type="predicted"/>
<evidence type="ECO:0000313" key="2">
    <source>
        <dbReference type="Proteomes" id="UP000193450"/>
    </source>
</evidence>
<keyword evidence="2" id="KW-1185">Reference proteome</keyword>
<dbReference type="Pfam" id="PF13469">
    <property type="entry name" value="Sulfotransfer_3"/>
    <property type="match status" value="1"/>
</dbReference>
<dbReference type="OrthoDB" id="1441538at2"/>
<dbReference type="STRING" id="716816.BST96_19760"/>
<dbReference type="Proteomes" id="UP000193450">
    <property type="component" value="Chromosome"/>
</dbReference>
<dbReference type="Gene3D" id="3.40.50.300">
    <property type="entry name" value="P-loop containing nucleotide triphosphate hydrolases"/>
    <property type="match status" value="1"/>
</dbReference>